<dbReference type="EMBL" id="CAICTM010000288">
    <property type="protein sequence ID" value="CAB9507016.1"/>
    <property type="molecule type" value="Genomic_DNA"/>
</dbReference>
<gene>
    <name evidence="2" type="ORF">SEMRO_289_G108970.1</name>
</gene>
<evidence type="ECO:0000313" key="3">
    <source>
        <dbReference type="Proteomes" id="UP001153069"/>
    </source>
</evidence>
<keyword evidence="3" id="KW-1185">Reference proteome</keyword>
<dbReference type="Proteomes" id="UP001153069">
    <property type="component" value="Unassembled WGS sequence"/>
</dbReference>
<organism evidence="2 3">
    <name type="scientific">Seminavis robusta</name>
    <dbReference type="NCBI Taxonomy" id="568900"/>
    <lineage>
        <taxon>Eukaryota</taxon>
        <taxon>Sar</taxon>
        <taxon>Stramenopiles</taxon>
        <taxon>Ochrophyta</taxon>
        <taxon>Bacillariophyta</taxon>
        <taxon>Bacillariophyceae</taxon>
        <taxon>Bacillariophycidae</taxon>
        <taxon>Naviculales</taxon>
        <taxon>Naviculaceae</taxon>
        <taxon>Seminavis</taxon>
    </lineage>
</organism>
<reference evidence="2" key="1">
    <citation type="submission" date="2020-06" db="EMBL/GenBank/DDBJ databases">
        <authorList>
            <consortium name="Plant Systems Biology data submission"/>
        </authorList>
    </citation>
    <scope>NUCLEOTIDE SEQUENCE</scope>
    <source>
        <strain evidence="2">D6</strain>
    </source>
</reference>
<proteinExistence type="predicted"/>
<comment type="caution">
    <text evidence="2">The sequence shown here is derived from an EMBL/GenBank/DDBJ whole genome shotgun (WGS) entry which is preliminary data.</text>
</comment>
<feature type="region of interest" description="Disordered" evidence="1">
    <location>
        <begin position="242"/>
        <end position="262"/>
    </location>
</feature>
<sequence length="297" mass="32818">MILQSNPAWFSLLVGEPVEEKATASADSEANDGTSPYRFVAPGMQCMTSYITDRAPDTLDKLIVSGVSKSILDLEELNKDRHHLVEELLLPKGSLFSKGWVQDLDKGTKRKVHLSQQRKDEAPTSSSHAIKKAYFGMPRSGSLTFFIPLSKGQERAEAELLSKGFVSARGYIETVTLCEADQPEYKDTEDTCRLSRDANIVLGDEVASPEPLPADVSLYCATIHVPDHSNLAFKHDVVQKTTKQKKKTGKASPQEDSVSEKPEIGLSIEISVRSIRGTFREPCSIAHVLWNEVDQDD</sequence>
<dbReference type="AlphaFoldDB" id="A0A9N8DUG0"/>
<protein>
    <submittedName>
        <fullName evidence="2">Uncharacterized protein</fullName>
    </submittedName>
</protein>
<accession>A0A9N8DUG0</accession>
<name>A0A9N8DUG0_9STRA</name>
<evidence type="ECO:0000313" key="2">
    <source>
        <dbReference type="EMBL" id="CAB9507016.1"/>
    </source>
</evidence>
<evidence type="ECO:0000256" key="1">
    <source>
        <dbReference type="SAM" id="MobiDB-lite"/>
    </source>
</evidence>